<reference evidence="1" key="3">
    <citation type="submission" date="2021-08" db="EMBL/GenBank/DDBJ databases">
        <authorList>
            <person name="Tani A."/>
            <person name="Ola A."/>
            <person name="Ogura Y."/>
            <person name="Katsura K."/>
            <person name="Hayashi T."/>
        </authorList>
    </citation>
    <scope>NUCLEOTIDE SEQUENCE</scope>
    <source>
        <strain evidence="1">DSM 22415</strain>
    </source>
</reference>
<evidence type="ECO:0008006" key="5">
    <source>
        <dbReference type="Google" id="ProtNLM"/>
    </source>
</evidence>
<dbReference type="InterPro" id="IPR036412">
    <property type="entry name" value="HAD-like_sf"/>
</dbReference>
<dbReference type="EMBL" id="BPQI01000012">
    <property type="protein sequence ID" value="GJD54720.1"/>
    <property type="molecule type" value="Genomic_DNA"/>
</dbReference>
<name>A0A564FXX1_9HYPH</name>
<reference evidence="2 3" key="1">
    <citation type="submission" date="2019-06" db="EMBL/GenBank/DDBJ databases">
        <authorList>
            <person name="Rodrigo-Torres L."/>
            <person name="Arahal R. D."/>
            <person name="Lucena T."/>
        </authorList>
    </citation>
    <scope>NUCLEOTIDE SEQUENCE [LARGE SCALE GENOMIC DNA]</scope>
    <source>
        <strain evidence="2 3">SW08-7</strain>
    </source>
</reference>
<dbReference type="Gene3D" id="3.40.50.1000">
    <property type="entry name" value="HAD superfamily/HAD-like"/>
    <property type="match status" value="1"/>
</dbReference>
<keyword evidence="4" id="KW-1185">Reference proteome</keyword>
<evidence type="ECO:0000313" key="2">
    <source>
        <dbReference type="EMBL" id="VUF12588.1"/>
    </source>
</evidence>
<dbReference type="SUPFAM" id="SSF56784">
    <property type="entry name" value="HAD-like"/>
    <property type="match status" value="1"/>
</dbReference>
<accession>A0A564FXX1</accession>
<dbReference type="RefSeq" id="WP_144763851.1">
    <property type="nucleotide sequence ID" value="NZ_BPQI01000012.1"/>
</dbReference>
<gene>
    <name evidence="1" type="ORF">IFDJLNFL_0599</name>
    <name evidence="2" type="ORF">MTDSW087_02281</name>
</gene>
<evidence type="ECO:0000313" key="4">
    <source>
        <dbReference type="Proteomes" id="UP001055303"/>
    </source>
</evidence>
<dbReference type="EMBL" id="CABFVH010000011">
    <property type="protein sequence ID" value="VUF12588.1"/>
    <property type="molecule type" value="Genomic_DNA"/>
</dbReference>
<dbReference type="Proteomes" id="UP000401717">
    <property type="component" value="Unassembled WGS sequence"/>
</dbReference>
<evidence type="ECO:0000313" key="1">
    <source>
        <dbReference type="EMBL" id="GJD54720.1"/>
    </source>
</evidence>
<protein>
    <recommendedName>
        <fullName evidence="5">HAD family hydrolase</fullName>
    </recommendedName>
</protein>
<sequence length="255" mass="27855">MLLPERSAARVVSCDVFDTLLLRDHRSESRRFRDIAGLAARRLAAEHGIQRDPAAIWTARTEVQRHAYRALDLARPTGDVRFADMVDAMARILGLAGPAAAILHEAEIAVERSQLSANAPLLAWLAAEAWSGTRVIAVSDIYHEAGTIALLLGALCPRHPVARIYTSADHDATKRTGALFATVLREEGAAPGEILHIGDDHRADVAIPRALGLRTLQVVRPRHLILRRRTDALRARIVSALAPPPRYGRPGSRFA</sequence>
<evidence type="ECO:0000313" key="3">
    <source>
        <dbReference type="Proteomes" id="UP000401717"/>
    </source>
</evidence>
<dbReference type="AlphaFoldDB" id="A0A564FXX1"/>
<dbReference type="InterPro" id="IPR023214">
    <property type="entry name" value="HAD_sf"/>
</dbReference>
<dbReference type="Proteomes" id="UP001055303">
    <property type="component" value="Unassembled WGS sequence"/>
</dbReference>
<organism evidence="2 3">
    <name type="scientific">Methylobacterium dankookense</name>
    <dbReference type="NCBI Taxonomy" id="560405"/>
    <lineage>
        <taxon>Bacteria</taxon>
        <taxon>Pseudomonadati</taxon>
        <taxon>Pseudomonadota</taxon>
        <taxon>Alphaproteobacteria</taxon>
        <taxon>Hyphomicrobiales</taxon>
        <taxon>Methylobacteriaceae</taxon>
        <taxon>Methylobacterium</taxon>
    </lineage>
</organism>
<dbReference type="OrthoDB" id="9816564at2"/>
<proteinExistence type="predicted"/>
<reference evidence="1" key="2">
    <citation type="journal article" date="2021" name="Front. Microbiol.">
        <title>Comprehensive Comparative Genomics and Phenotyping of Methylobacterium Species.</title>
        <authorList>
            <person name="Alessa O."/>
            <person name="Ogura Y."/>
            <person name="Fujitani Y."/>
            <person name="Takami H."/>
            <person name="Hayashi T."/>
            <person name="Sahin N."/>
            <person name="Tani A."/>
        </authorList>
    </citation>
    <scope>NUCLEOTIDE SEQUENCE</scope>
    <source>
        <strain evidence="1">DSM 22415</strain>
    </source>
</reference>